<dbReference type="STRING" id="1562698.DESAMIL20_313"/>
<protein>
    <submittedName>
        <fullName evidence="1">Uncharacterized protein</fullName>
    </submittedName>
</protein>
<sequence length="92" mass="11043">MDLLKKYFIVLDDDLDIEDIIFYPVFEIRQCAVCKQIFLMPAGSGFEFHITKDHYGTLEFLNRISLNEIKEYKIDNYYPEELKNIILKKIMQ</sequence>
<keyword evidence="2" id="KW-1185">Reference proteome</keyword>
<reference evidence="1 2" key="1">
    <citation type="journal article" date="2017" name="Front. Microbiol.">
        <title>Genome Sequence of Desulfurella amilsii Strain TR1 and Comparative Genomics of Desulfurellaceae Family.</title>
        <authorList>
            <person name="Florentino A.P."/>
            <person name="Stams A.J."/>
            <person name="Sanchez-Andrea I."/>
        </authorList>
    </citation>
    <scope>NUCLEOTIDE SEQUENCE [LARGE SCALE GENOMIC DNA]</scope>
    <source>
        <strain evidence="1 2">TR1</strain>
    </source>
</reference>
<dbReference type="RefSeq" id="WP_086033130.1">
    <property type="nucleotide sequence ID" value="NZ_MDSU01000002.1"/>
</dbReference>
<evidence type="ECO:0000313" key="1">
    <source>
        <dbReference type="EMBL" id="OSS42883.1"/>
    </source>
</evidence>
<accession>A0A1X4XZF2</accession>
<name>A0A1X4XZF2_9BACT</name>
<proteinExistence type="predicted"/>
<evidence type="ECO:0000313" key="2">
    <source>
        <dbReference type="Proteomes" id="UP000194141"/>
    </source>
</evidence>
<dbReference type="EMBL" id="MDSU01000002">
    <property type="protein sequence ID" value="OSS42883.1"/>
    <property type="molecule type" value="Genomic_DNA"/>
</dbReference>
<comment type="caution">
    <text evidence="1">The sequence shown here is derived from an EMBL/GenBank/DDBJ whole genome shotgun (WGS) entry which is preliminary data.</text>
</comment>
<dbReference type="AlphaFoldDB" id="A0A1X4XZF2"/>
<gene>
    <name evidence="1" type="ORF">DESAMIL20_313</name>
</gene>
<organism evidence="1 2">
    <name type="scientific">Desulfurella amilsii</name>
    <dbReference type="NCBI Taxonomy" id="1562698"/>
    <lineage>
        <taxon>Bacteria</taxon>
        <taxon>Pseudomonadati</taxon>
        <taxon>Campylobacterota</taxon>
        <taxon>Desulfurellia</taxon>
        <taxon>Desulfurellales</taxon>
        <taxon>Desulfurellaceae</taxon>
        <taxon>Desulfurella</taxon>
    </lineage>
</organism>
<dbReference type="Proteomes" id="UP000194141">
    <property type="component" value="Unassembled WGS sequence"/>
</dbReference>